<evidence type="ECO:0000259" key="2">
    <source>
        <dbReference type="Pfam" id="PF07589"/>
    </source>
</evidence>
<name>A0AAU7D2X0_9BACT</name>
<dbReference type="InterPro" id="IPR013424">
    <property type="entry name" value="Ice-binding_C"/>
</dbReference>
<dbReference type="AlphaFoldDB" id="A0AAU7D2X0"/>
<evidence type="ECO:0000313" key="3">
    <source>
        <dbReference type="EMBL" id="XBH11480.1"/>
    </source>
</evidence>
<protein>
    <submittedName>
        <fullName evidence="3">PEP-CTERM sorting domain-containing protein</fullName>
    </submittedName>
</protein>
<evidence type="ECO:0000256" key="1">
    <source>
        <dbReference type="SAM" id="SignalP"/>
    </source>
</evidence>
<evidence type="ECO:0000313" key="4">
    <source>
        <dbReference type="EMBL" id="XBH14963.1"/>
    </source>
</evidence>
<dbReference type="Pfam" id="PF07589">
    <property type="entry name" value="PEP-CTERM"/>
    <property type="match status" value="1"/>
</dbReference>
<proteinExistence type="predicted"/>
<dbReference type="EMBL" id="CP121194">
    <property type="protein sequence ID" value="XBH11480.1"/>
    <property type="molecule type" value="Genomic_DNA"/>
</dbReference>
<feature type="chain" id="PRO_5043288534" evidence="1">
    <location>
        <begin position="25"/>
        <end position="177"/>
    </location>
</feature>
<dbReference type="EMBL" id="CP121195">
    <property type="protein sequence ID" value="XBH14963.1"/>
    <property type="molecule type" value="Genomic_DNA"/>
</dbReference>
<keyword evidence="1" id="KW-0732">Signal</keyword>
<dbReference type="RefSeq" id="WP_348268972.1">
    <property type="nucleotide sequence ID" value="NZ_CP121194.1"/>
</dbReference>
<reference evidence="3" key="1">
    <citation type="submission" date="2023-03" db="EMBL/GenBank/DDBJ databases">
        <title>Edaphobacter sp.</title>
        <authorList>
            <person name="Huber K.J."/>
            <person name="Papendorf J."/>
            <person name="Pilke C."/>
            <person name="Bunk B."/>
            <person name="Sproeer C."/>
            <person name="Pester M."/>
        </authorList>
    </citation>
    <scope>NUCLEOTIDE SEQUENCE</scope>
    <source>
        <strain evidence="3">DSM 109919</strain>
        <strain evidence="4">DSM 109920</strain>
    </source>
</reference>
<sequence>MRYSLLLSSLALLSALAIPAAAHADTFDFSANGSSGAFSGSGTLTAAAQGSGAYLISDITGTGVTGLIAPGGFNGNDNLLFPAATPTLDAHGFSFTDVNGPDHFDVNIFNNGSGYFAHLNDEDNFSQTVPVSFSLASAATPTSPAPAATPEPSTFILLGTGILGLAGATRRKFISQS</sequence>
<accession>A0AAU7D2X0</accession>
<organism evidence="3">
    <name type="scientific">Edaphobacter paludis</name>
    <dbReference type="NCBI Taxonomy" id="3035702"/>
    <lineage>
        <taxon>Bacteria</taxon>
        <taxon>Pseudomonadati</taxon>
        <taxon>Acidobacteriota</taxon>
        <taxon>Terriglobia</taxon>
        <taxon>Terriglobales</taxon>
        <taxon>Acidobacteriaceae</taxon>
        <taxon>Edaphobacter</taxon>
    </lineage>
</organism>
<dbReference type="KEGG" id="epl:P4G45_07085"/>
<gene>
    <name evidence="3" type="ORF">P4G45_07085</name>
    <name evidence="4" type="ORF">P8936_07320</name>
</gene>
<dbReference type="NCBIfam" id="TIGR02595">
    <property type="entry name" value="PEP_CTERM"/>
    <property type="match status" value="1"/>
</dbReference>
<feature type="signal peptide" evidence="1">
    <location>
        <begin position="1"/>
        <end position="24"/>
    </location>
</feature>
<accession>A0AAU7DB51</accession>
<feature type="domain" description="Ice-binding protein C-terminal" evidence="2">
    <location>
        <begin position="148"/>
        <end position="171"/>
    </location>
</feature>